<reference evidence="18 19" key="1">
    <citation type="submission" date="2020-04" db="EMBL/GenBank/DDBJ databases">
        <title>Molecular characterization of pseudomonads from Agaricus bisporus reveal novel blotch 2 pathogens in Western Europe.</title>
        <authorList>
            <person name="Taparia T."/>
            <person name="Krijger M."/>
            <person name="Haynes E."/>
            <person name="Elpinstone J.G."/>
            <person name="Noble R."/>
            <person name="Van Der Wolf J."/>
        </authorList>
    </citation>
    <scope>NUCLEOTIDE SEQUENCE [LARGE SCALE GENOMIC DNA]</scope>
    <source>
        <strain evidence="18 19">IPO3738</strain>
    </source>
</reference>
<feature type="domain" description="HAMP" evidence="17">
    <location>
        <begin position="175"/>
        <end position="227"/>
    </location>
</feature>
<dbReference type="Pfam" id="PF02518">
    <property type="entry name" value="HATPase_c"/>
    <property type="match status" value="1"/>
</dbReference>
<evidence type="ECO:0000256" key="11">
    <source>
        <dbReference type="ARBA" id="ARBA00022840"/>
    </source>
</evidence>
<keyword evidence="8 15" id="KW-0812">Transmembrane</keyword>
<keyword evidence="10 18" id="KW-0418">Kinase</keyword>
<evidence type="ECO:0000256" key="15">
    <source>
        <dbReference type="SAM" id="Phobius"/>
    </source>
</evidence>
<feature type="transmembrane region" description="Helical" evidence="15">
    <location>
        <begin position="154"/>
        <end position="174"/>
    </location>
</feature>
<dbReference type="InterPro" id="IPR050980">
    <property type="entry name" value="2C_sensor_his_kinase"/>
</dbReference>
<dbReference type="EMBL" id="JACAQE010000002">
    <property type="protein sequence ID" value="NWC13113.1"/>
    <property type="molecule type" value="Genomic_DNA"/>
</dbReference>
<proteinExistence type="predicted"/>
<evidence type="ECO:0000256" key="10">
    <source>
        <dbReference type="ARBA" id="ARBA00022777"/>
    </source>
</evidence>
<dbReference type="InterPro" id="IPR004358">
    <property type="entry name" value="Sig_transdc_His_kin-like_C"/>
</dbReference>
<evidence type="ECO:0000256" key="5">
    <source>
        <dbReference type="ARBA" id="ARBA00022519"/>
    </source>
</evidence>
<evidence type="ECO:0000256" key="8">
    <source>
        <dbReference type="ARBA" id="ARBA00022692"/>
    </source>
</evidence>
<evidence type="ECO:0000256" key="6">
    <source>
        <dbReference type="ARBA" id="ARBA00022553"/>
    </source>
</evidence>
<dbReference type="Gene3D" id="3.30.565.10">
    <property type="entry name" value="Histidine kinase-like ATPase, C-terminal domain"/>
    <property type="match status" value="1"/>
</dbReference>
<dbReference type="SUPFAM" id="SSF47384">
    <property type="entry name" value="Homodimeric domain of signal transducing histidine kinase"/>
    <property type="match status" value="1"/>
</dbReference>
<keyword evidence="11" id="KW-0067">ATP-binding</keyword>
<evidence type="ECO:0000256" key="13">
    <source>
        <dbReference type="ARBA" id="ARBA00023012"/>
    </source>
</evidence>
<dbReference type="InterPro" id="IPR003594">
    <property type="entry name" value="HATPase_dom"/>
</dbReference>
<dbReference type="SMART" id="SM00387">
    <property type="entry name" value="HATPase_c"/>
    <property type="match status" value="1"/>
</dbReference>
<gene>
    <name evidence="18" type="ORF">HX845_05655</name>
</gene>
<dbReference type="InterPro" id="IPR005467">
    <property type="entry name" value="His_kinase_dom"/>
</dbReference>
<organism evidence="18 19">
    <name type="scientific">Pseudomonas gingeri</name>
    <dbReference type="NCBI Taxonomy" id="117681"/>
    <lineage>
        <taxon>Bacteria</taxon>
        <taxon>Pseudomonadati</taxon>
        <taxon>Pseudomonadota</taxon>
        <taxon>Gammaproteobacteria</taxon>
        <taxon>Pseudomonadales</taxon>
        <taxon>Pseudomonadaceae</taxon>
        <taxon>Pseudomonas</taxon>
    </lineage>
</organism>
<evidence type="ECO:0000256" key="4">
    <source>
        <dbReference type="ARBA" id="ARBA00022475"/>
    </source>
</evidence>
<keyword evidence="14 15" id="KW-0472">Membrane</keyword>
<comment type="catalytic activity">
    <reaction evidence="1">
        <text>ATP + protein L-histidine = ADP + protein N-phospho-L-histidine.</text>
        <dbReference type="EC" id="2.7.13.3"/>
    </reaction>
</comment>
<feature type="domain" description="Histidine kinase" evidence="16">
    <location>
        <begin position="235"/>
        <end position="436"/>
    </location>
</feature>
<keyword evidence="6" id="KW-0597">Phosphoprotein</keyword>
<evidence type="ECO:0000256" key="9">
    <source>
        <dbReference type="ARBA" id="ARBA00022741"/>
    </source>
</evidence>
<comment type="subcellular location">
    <subcellularLocation>
        <location evidence="2">Cell inner membrane</location>
        <topology evidence="2">Multi-pass membrane protein</topology>
    </subcellularLocation>
</comment>
<dbReference type="PROSITE" id="PS50885">
    <property type="entry name" value="HAMP"/>
    <property type="match status" value="1"/>
</dbReference>
<keyword evidence="12 15" id="KW-1133">Transmembrane helix</keyword>
<evidence type="ECO:0000313" key="18">
    <source>
        <dbReference type="EMBL" id="NWC13113.1"/>
    </source>
</evidence>
<dbReference type="GO" id="GO:0005524">
    <property type="term" value="F:ATP binding"/>
    <property type="evidence" value="ECO:0007669"/>
    <property type="project" value="UniProtKB-KW"/>
</dbReference>
<dbReference type="PROSITE" id="PS50109">
    <property type="entry name" value="HIS_KIN"/>
    <property type="match status" value="1"/>
</dbReference>
<dbReference type="GeneID" id="57659239"/>
<evidence type="ECO:0000259" key="17">
    <source>
        <dbReference type="PROSITE" id="PS50885"/>
    </source>
</evidence>
<dbReference type="AlphaFoldDB" id="A0A7Y7XVK2"/>
<dbReference type="RefSeq" id="WP_017126103.1">
    <property type="nucleotide sequence ID" value="NZ_JACAOR010000001.1"/>
</dbReference>
<dbReference type="PANTHER" id="PTHR44936:SF5">
    <property type="entry name" value="SENSOR HISTIDINE KINASE ENVZ"/>
    <property type="match status" value="1"/>
</dbReference>
<accession>A0A7Y7XVK2</accession>
<evidence type="ECO:0000256" key="1">
    <source>
        <dbReference type="ARBA" id="ARBA00000085"/>
    </source>
</evidence>
<protein>
    <recommendedName>
        <fullName evidence="3">histidine kinase</fullName>
        <ecNumber evidence="3">2.7.13.3</ecNumber>
    </recommendedName>
</protein>
<evidence type="ECO:0000256" key="12">
    <source>
        <dbReference type="ARBA" id="ARBA00022989"/>
    </source>
</evidence>
<keyword evidence="13" id="KW-0902">Two-component regulatory system</keyword>
<comment type="caution">
    <text evidence="18">The sequence shown here is derived from an EMBL/GenBank/DDBJ whole genome shotgun (WGS) entry which is preliminary data.</text>
</comment>
<dbReference type="InterPro" id="IPR036097">
    <property type="entry name" value="HisK_dim/P_sf"/>
</dbReference>
<dbReference type="GO" id="GO:0005886">
    <property type="term" value="C:plasma membrane"/>
    <property type="evidence" value="ECO:0007669"/>
    <property type="project" value="UniProtKB-SubCell"/>
</dbReference>
<name>A0A7Y7XVK2_9PSED</name>
<dbReference type="PRINTS" id="PR00344">
    <property type="entry name" value="BCTRLSENSOR"/>
</dbReference>
<dbReference type="InterPro" id="IPR036890">
    <property type="entry name" value="HATPase_C_sf"/>
</dbReference>
<keyword evidence="9" id="KW-0547">Nucleotide-binding</keyword>
<dbReference type="InterPro" id="IPR003661">
    <property type="entry name" value="HisK_dim/P_dom"/>
</dbReference>
<evidence type="ECO:0000256" key="2">
    <source>
        <dbReference type="ARBA" id="ARBA00004429"/>
    </source>
</evidence>
<evidence type="ECO:0000259" key="16">
    <source>
        <dbReference type="PROSITE" id="PS50109"/>
    </source>
</evidence>
<dbReference type="SUPFAM" id="SSF55874">
    <property type="entry name" value="ATPase domain of HSP90 chaperone/DNA topoisomerase II/histidine kinase"/>
    <property type="match status" value="1"/>
</dbReference>
<dbReference type="EC" id="2.7.13.3" evidence="3"/>
<keyword evidence="7" id="KW-0808">Transferase</keyword>
<dbReference type="SMART" id="SM00304">
    <property type="entry name" value="HAMP"/>
    <property type="match status" value="1"/>
</dbReference>
<sequence>MKRVLHWPRTLASRLSLIFLICLILAQALSFAAQAYERYESAKNAMLGNLETDVSTSIAILERLPAVERDSWLPRLARHNYSYLLDEGTQGVPMSAGDLPVAVPSIEDALGPDYPVTFNDIPGPQKHFQAHLTLKDGSPVTIDVRPAIMPMLPWLPVVLLGQLLLMLACTWLAVRIAVRPLTRLAQAVENLDPNTHGVHLDEAGPSEVAHAAAAFNAMQKRIADYLKERMQLLAAISHDLQTPITRMKLRAEFMDESTEKDKLWQDLGEIEHLVREGVAYARSVHGATEVSCRIDLDSFLDSLVFDYQDTGQAVELIGKNGALIDIRPHALRRVLVNLVDNALKFAGSAQLVVTSKDNQGLSILVLDRGPGIAEDELQEVLKPFYRVESSRNRSTGGTGLGLAIAQQLAVALGGALTLSNREGGGLCAELQLGTAQH</sequence>
<evidence type="ECO:0000256" key="14">
    <source>
        <dbReference type="ARBA" id="ARBA00023136"/>
    </source>
</evidence>
<evidence type="ECO:0000313" key="19">
    <source>
        <dbReference type="Proteomes" id="UP000517547"/>
    </source>
</evidence>
<keyword evidence="5" id="KW-0997">Cell inner membrane</keyword>
<evidence type="ECO:0000256" key="7">
    <source>
        <dbReference type="ARBA" id="ARBA00022679"/>
    </source>
</evidence>
<dbReference type="Pfam" id="PF00672">
    <property type="entry name" value="HAMP"/>
    <property type="match status" value="1"/>
</dbReference>
<dbReference type="Gene3D" id="1.10.287.130">
    <property type="match status" value="1"/>
</dbReference>
<evidence type="ECO:0000256" key="3">
    <source>
        <dbReference type="ARBA" id="ARBA00012438"/>
    </source>
</evidence>
<dbReference type="InterPro" id="IPR003660">
    <property type="entry name" value="HAMP_dom"/>
</dbReference>
<dbReference type="Proteomes" id="UP000517547">
    <property type="component" value="Unassembled WGS sequence"/>
</dbReference>
<dbReference type="CDD" id="cd00082">
    <property type="entry name" value="HisKA"/>
    <property type="match status" value="1"/>
</dbReference>
<dbReference type="PANTHER" id="PTHR44936">
    <property type="entry name" value="SENSOR PROTEIN CREC"/>
    <property type="match status" value="1"/>
</dbReference>
<dbReference type="GO" id="GO:0000155">
    <property type="term" value="F:phosphorelay sensor kinase activity"/>
    <property type="evidence" value="ECO:0007669"/>
    <property type="project" value="InterPro"/>
</dbReference>
<keyword evidence="4" id="KW-1003">Cell membrane</keyword>